<dbReference type="Proteomes" id="UP000245206">
    <property type="component" value="Unassembled WGS sequence"/>
</dbReference>
<organism evidence="1 2">
    <name type="scientific">Leptospira ellinghausenii</name>
    <dbReference type="NCBI Taxonomy" id="1917822"/>
    <lineage>
        <taxon>Bacteria</taxon>
        <taxon>Pseudomonadati</taxon>
        <taxon>Spirochaetota</taxon>
        <taxon>Spirochaetia</taxon>
        <taxon>Leptospirales</taxon>
        <taxon>Leptospiraceae</taxon>
        <taxon>Leptospira</taxon>
    </lineage>
</organism>
<accession>A0A2P2DIF6</accession>
<name>A0A2P2DIF6_9LEPT</name>
<reference evidence="2" key="1">
    <citation type="journal article" date="2019" name="Microbiol. Immunol.">
        <title>Molecular and phenotypic characterization of Leptospira johnsonii sp. nov., Leptospira ellinghausenii sp. nov. and Leptospira ryugenii sp. nov. isolated from soil and water in Japan.</title>
        <authorList>
            <person name="Masuzawa T."/>
            <person name="Saito M."/>
            <person name="Nakao R."/>
            <person name="Nikaido Y."/>
            <person name="Matsumoto M."/>
            <person name="Ogawa M."/>
            <person name="Yokoyama M."/>
            <person name="Hidaka Y."/>
            <person name="Tomita J."/>
            <person name="Sakakibara K."/>
            <person name="Suzuki K."/>
            <person name="Yasuda S."/>
            <person name="Sato H."/>
            <person name="Yamaguchi M."/>
            <person name="Yoshida S.I."/>
            <person name="Koizumi N."/>
            <person name="Kawamura Y."/>
        </authorList>
    </citation>
    <scope>NUCLEOTIDE SEQUENCE [LARGE SCALE GENOMIC DNA]</scope>
    <source>
        <strain evidence="2">E18</strain>
    </source>
</reference>
<gene>
    <name evidence="1" type="ORF">LPTSP2_37010</name>
</gene>
<proteinExistence type="predicted"/>
<evidence type="ECO:0000313" key="2">
    <source>
        <dbReference type="Proteomes" id="UP000245206"/>
    </source>
</evidence>
<comment type="caution">
    <text evidence="1">The sequence shown here is derived from an EMBL/GenBank/DDBJ whole genome shotgun (WGS) entry which is preliminary data.</text>
</comment>
<protein>
    <submittedName>
        <fullName evidence="1">Uncharacterized protein</fullName>
    </submittedName>
</protein>
<sequence length="72" mass="8404">MEELKDSRSSEFFKIFGTRKMNSVEAIAEGYRILCLHKNLPQEAKDLMETLIRTNFKLEKEILELKKGKNNG</sequence>
<keyword evidence="2" id="KW-1185">Reference proteome</keyword>
<evidence type="ECO:0000313" key="1">
    <source>
        <dbReference type="EMBL" id="GBF44398.1"/>
    </source>
</evidence>
<dbReference type="AlphaFoldDB" id="A0A2P2DIF6"/>
<dbReference type="EMBL" id="BFAZ01000011">
    <property type="protein sequence ID" value="GBF44398.1"/>
    <property type="molecule type" value="Genomic_DNA"/>
</dbReference>